<dbReference type="RefSeq" id="WP_407340228.1">
    <property type="nucleotide sequence ID" value="NZ_CP136862.1"/>
</dbReference>
<feature type="chain" id="PRO_5047038611" evidence="1">
    <location>
        <begin position="29"/>
        <end position="190"/>
    </location>
</feature>
<feature type="domain" description="FAS1" evidence="2">
    <location>
        <begin position="42"/>
        <end position="186"/>
    </location>
</feature>
<dbReference type="SUPFAM" id="SSF82153">
    <property type="entry name" value="FAS1 domain"/>
    <property type="match status" value="1"/>
</dbReference>
<organism evidence="3 4">
    <name type="scientific">Methylocapsa polymorpha</name>
    <dbReference type="NCBI Taxonomy" id="3080828"/>
    <lineage>
        <taxon>Bacteria</taxon>
        <taxon>Pseudomonadati</taxon>
        <taxon>Pseudomonadota</taxon>
        <taxon>Alphaproteobacteria</taxon>
        <taxon>Hyphomicrobiales</taxon>
        <taxon>Beijerinckiaceae</taxon>
        <taxon>Methylocapsa</taxon>
    </lineage>
</organism>
<evidence type="ECO:0000313" key="3">
    <source>
        <dbReference type="EMBL" id="WOJ90642.1"/>
    </source>
</evidence>
<accession>A0ABZ0HTM1</accession>
<protein>
    <submittedName>
        <fullName evidence="3">Fasciclin domain-containing protein</fullName>
    </submittedName>
</protein>
<dbReference type="PROSITE" id="PS50213">
    <property type="entry name" value="FAS1"/>
    <property type="match status" value="1"/>
</dbReference>
<dbReference type="Pfam" id="PF02469">
    <property type="entry name" value="Fasciclin"/>
    <property type="match status" value="1"/>
</dbReference>
<dbReference type="EMBL" id="CP136862">
    <property type="protein sequence ID" value="WOJ90642.1"/>
    <property type="molecule type" value="Genomic_DNA"/>
</dbReference>
<sequence>MNPIRIAALAAAASLTALGGAALAPAFAELTVEVGGAPMRPSKNIIENLTNSKDHTVLVAAVMAADLAETLQGAGPFTVFAPVNKAFEKLPKGAMDALLKPENKEALAALLTYHVIPGKYSTADFVAAIKKGDGKALFKTVEGEELTIEQDGRKLIVIGAKGDRSIVTIPDVSQKNGLIHVVDGVLSPKS</sequence>
<keyword evidence="4" id="KW-1185">Reference proteome</keyword>
<proteinExistence type="predicted"/>
<evidence type="ECO:0000259" key="2">
    <source>
        <dbReference type="PROSITE" id="PS50213"/>
    </source>
</evidence>
<evidence type="ECO:0000256" key="1">
    <source>
        <dbReference type="SAM" id="SignalP"/>
    </source>
</evidence>
<dbReference type="InterPro" id="IPR036378">
    <property type="entry name" value="FAS1_dom_sf"/>
</dbReference>
<keyword evidence="1" id="KW-0732">Signal</keyword>
<dbReference type="Proteomes" id="UP001626536">
    <property type="component" value="Chromosome"/>
</dbReference>
<dbReference type="Gene3D" id="2.30.180.10">
    <property type="entry name" value="FAS1 domain"/>
    <property type="match status" value="1"/>
</dbReference>
<reference evidence="3 4" key="1">
    <citation type="submission" date="2023-10" db="EMBL/GenBank/DDBJ databases">
        <title>Novel methanotroph of the genus Methylocapsa from a subarctic wetland.</title>
        <authorList>
            <person name="Belova S.E."/>
            <person name="Oshkin I.Y."/>
            <person name="Miroshnikov K."/>
            <person name="Dedysh S.N."/>
        </authorList>
    </citation>
    <scope>NUCLEOTIDE SEQUENCE [LARGE SCALE GENOMIC DNA]</scope>
    <source>
        <strain evidence="3 4">RX1</strain>
    </source>
</reference>
<evidence type="ECO:0000313" key="4">
    <source>
        <dbReference type="Proteomes" id="UP001626536"/>
    </source>
</evidence>
<feature type="signal peptide" evidence="1">
    <location>
        <begin position="1"/>
        <end position="28"/>
    </location>
</feature>
<dbReference type="SMART" id="SM00554">
    <property type="entry name" value="FAS1"/>
    <property type="match status" value="1"/>
</dbReference>
<dbReference type="PANTHER" id="PTHR10900:SF77">
    <property type="entry name" value="FI19380P1"/>
    <property type="match status" value="1"/>
</dbReference>
<gene>
    <name evidence="3" type="ORF">RZS28_04945</name>
</gene>
<name>A0ABZ0HTM1_9HYPH</name>
<dbReference type="InterPro" id="IPR050904">
    <property type="entry name" value="Adhesion/Biosynth-related"/>
</dbReference>
<dbReference type="PANTHER" id="PTHR10900">
    <property type="entry name" value="PERIOSTIN-RELATED"/>
    <property type="match status" value="1"/>
</dbReference>
<dbReference type="InterPro" id="IPR000782">
    <property type="entry name" value="FAS1_domain"/>
</dbReference>